<dbReference type="Proteomes" id="UP000655225">
    <property type="component" value="Unassembled WGS sequence"/>
</dbReference>
<organism evidence="2 3">
    <name type="scientific">Tetracentron sinense</name>
    <name type="common">Spur-leaf</name>
    <dbReference type="NCBI Taxonomy" id="13715"/>
    <lineage>
        <taxon>Eukaryota</taxon>
        <taxon>Viridiplantae</taxon>
        <taxon>Streptophyta</taxon>
        <taxon>Embryophyta</taxon>
        <taxon>Tracheophyta</taxon>
        <taxon>Spermatophyta</taxon>
        <taxon>Magnoliopsida</taxon>
        <taxon>Trochodendrales</taxon>
        <taxon>Trochodendraceae</taxon>
        <taxon>Tetracentron</taxon>
    </lineage>
</organism>
<dbReference type="InterPro" id="IPR015943">
    <property type="entry name" value="WD40/YVTN_repeat-like_dom_sf"/>
</dbReference>
<dbReference type="OMA" id="HEGSKSH"/>
<keyword evidence="1" id="KW-0853">WD repeat</keyword>
<dbReference type="EMBL" id="JABCRI010000005">
    <property type="protein sequence ID" value="KAF8405686.1"/>
    <property type="molecule type" value="Genomic_DNA"/>
</dbReference>
<dbReference type="GO" id="GO:0006355">
    <property type="term" value="P:regulation of DNA-templated transcription"/>
    <property type="evidence" value="ECO:0007669"/>
    <property type="project" value="InterPro"/>
</dbReference>
<reference evidence="2 3" key="1">
    <citation type="submission" date="2020-04" db="EMBL/GenBank/DDBJ databases">
        <title>Plant Genome Project.</title>
        <authorList>
            <person name="Zhang R.-G."/>
        </authorList>
    </citation>
    <scope>NUCLEOTIDE SEQUENCE [LARGE SCALE GENOMIC DNA]</scope>
    <source>
        <strain evidence="2">YNK0</strain>
        <tissue evidence="2">Leaf</tissue>
    </source>
</reference>
<dbReference type="Pfam" id="PF00400">
    <property type="entry name" value="WD40"/>
    <property type="match status" value="1"/>
</dbReference>
<dbReference type="InterPro" id="IPR027728">
    <property type="entry name" value="Topless_fam"/>
</dbReference>
<protein>
    <submittedName>
        <fullName evidence="2">Uncharacterized protein</fullName>
    </submittedName>
</protein>
<evidence type="ECO:0000313" key="3">
    <source>
        <dbReference type="Proteomes" id="UP000655225"/>
    </source>
</evidence>
<sequence>MKQEPYDAPPVSMLLPSVNHIMWSPDGSLFGVAYSRHIVQIYSYHGGDDVRQHLEIDAHIGGVNDLAFSHPNKPLSVITCGDDKNIKVWDAANGTKQYIFEGHKAPVYSVYPHYKENIQEGTLLAISANENGIKIFPNADGLRLLRTFESRSFDASRVVFETVTKPTIGPISAVVAATSSGLADRGASVVAIAGMNGETRNLEEANDKSKIWKLTEINEPTQCRSLRLPDNLRTTKHPTPLQELSGVTSFGLLHKEANALVNSSVSESVMKASVLQSMAVNMFWVSDKDHHRSNENKLMTTFQVLCKINYHVHEGSKSHDMNFPTPIIWDKPVIEF</sequence>
<evidence type="ECO:0000256" key="1">
    <source>
        <dbReference type="PROSITE-ProRule" id="PRU00221"/>
    </source>
</evidence>
<dbReference type="SMART" id="SM00320">
    <property type="entry name" value="WD40"/>
    <property type="match status" value="3"/>
</dbReference>
<dbReference type="InterPro" id="IPR001680">
    <property type="entry name" value="WD40_rpt"/>
</dbReference>
<name>A0A834ZF59_TETSI</name>
<dbReference type="InterPro" id="IPR036322">
    <property type="entry name" value="WD40_repeat_dom_sf"/>
</dbReference>
<dbReference type="SUPFAM" id="SSF50978">
    <property type="entry name" value="WD40 repeat-like"/>
    <property type="match status" value="1"/>
</dbReference>
<accession>A0A834ZF59</accession>
<gene>
    <name evidence="2" type="ORF">HHK36_007763</name>
</gene>
<keyword evidence="3" id="KW-1185">Reference proteome</keyword>
<dbReference type="OrthoDB" id="1692469at2759"/>
<evidence type="ECO:0000313" key="2">
    <source>
        <dbReference type="EMBL" id="KAF8405686.1"/>
    </source>
</evidence>
<proteinExistence type="predicted"/>
<dbReference type="PANTHER" id="PTHR44083">
    <property type="entry name" value="TOPLESS-RELATED PROTEIN 1-RELATED"/>
    <property type="match status" value="1"/>
</dbReference>
<feature type="repeat" description="WD" evidence="1">
    <location>
        <begin position="56"/>
        <end position="99"/>
    </location>
</feature>
<dbReference type="PANTHER" id="PTHR44083:SF45">
    <property type="entry name" value="TOPLESS-RELATED PROTEIN 1"/>
    <property type="match status" value="1"/>
</dbReference>
<dbReference type="PROSITE" id="PS50082">
    <property type="entry name" value="WD_REPEATS_2"/>
    <property type="match status" value="1"/>
</dbReference>
<dbReference type="AlphaFoldDB" id="A0A834ZF59"/>
<comment type="caution">
    <text evidence="2">The sequence shown here is derived from an EMBL/GenBank/DDBJ whole genome shotgun (WGS) entry which is preliminary data.</text>
</comment>
<dbReference type="Gene3D" id="2.130.10.10">
    <property type="entry name" value="YVTN repeat-like/Quinoprotein amine dehydrogenase"/>
    <property type="match status" value="1"/>
</dbReference>